<evidence type="ECO:0000313" key="2">
    <source>
        <dbReference type="EMBL" id="KAF0675788.1"/>
    </source>
</evidence>
<dbReference type="Gene3D" id="3.40.190.10">
    <property type="entry name" value="Periplasmic binding protein-like II"/>
    <property type="match status" value="1"/>
</dbReference>
<dbReference type="EMBL" id="APKE01000022">
    <property type="protein sequence ID" value="KAF0675788.1"/>
    <property type="molecule type" value="Genomic_DNA"/>
</dbReference>
<organism evidence="2 3">
    <name type="scientific">Profundibacterium mesophilum KAUST100406-0324</name>
    <dbReference type="NCBI Taxonomy" id="1037889"/>
    <lineage>
        <taxon>Bacteria</taxon>
        <taxon>Pseudomonadati</taxon>
        <taxon>Pseudomonadota</taxon>
        <taxon>Alphaproteobacteria</taxon>
        <taxon>Rhodobacterales</taxon>
        <taxon>Roseobacteraceae</taxon>
        <taxon>Profundibacterium</taxon>
    </lineage>
</organism>
<keyword evidence="3" id="KW-1185">Reference proteome</keyword>
<sequence length="271" mass="28460">MIAALPMYDREQTAAAHDAFWEALREELRAGGVAAPERLSRGGDLWSAWQSPDLLLGQVCSLPYRMRLHGHVMLLGTADYGLPDAPAGHYYSYFVVRAGEDRALAAHAGRRFACNEWISHSGWVAAQMGAELAGCAFTAAYETGSHWQSAHDVAEGAADIAAIDAISWRIIEEHAPQVSARLQILGRTPASPGQAFICAPRMDAAGMRAALGRVIASGAGAPLGIGGLVDIAAPAYCELPIPQGLARGAPRRAGMGAQTPEDAGLRPAGAD</sequence>
<name>A0A921NYF5_9RHOB</name>
<dbReference type="Pfam" id="PF12974">
    <property type="entry name" value="Phosphonate-bd"/>
    <property type="match status" value="1"/>
</dbReference>
<proteinExistence type="predicted"/>
<gene>
    <name evidence="2" type="ORF">PMES_01874</name>
</gene>
<accession>A0A921NYF5</accession>
<dbReference type="SUPFAM" id="SSF53850">
    <property type="entry name" value="Periplasmic binding protein-like II"/>
    <property type="match status" value="1"/>
</dbReference>
<feature type="region of interest" description="Disordered" evidence="1">
    <location>
        <begin position="248"/>
        <end position="271"/>
    </location>
</feature>
<dbReference type="OrthoDB" id="7353682at2"/>
<evidence type="ECO:0000313" key="3">
    <source>
        <dbReference type="Proteomes" id="UP000698242"/>
    </source>
</evidence>
<feature type="compositionally biased region" description="Low complexity" evidence="1">
    <location>
        <begin position="248"/>
        <end position="257"/>
    </location>
</feature>
<dbReference type="Proteomes" id="UP000698242">
    <property type="component" value="Unassembled WGS sequence"/>
</dbReference>
<comment type="caution">
    <text evidence="2">The sequence shown here is derived from an EMBL/GenBank/DDBJ whole genome shotgun (WGS) entry which is preliminary data.</text>
</comment>
<dbReference type="RefSeq" id="WP_159965435.1">
    <property type="nucleotide sequence ID" value="NZ_APKE01000022.1"/>
</dbReference>
<protein>
    <submittedName>
        <fullName evidence="2">ABC transporter phosphonate periplasmic substrate-binding proteindomain containing protein</fullName>
    </submittedName>
</protein>
<reference evidence="2" key="1">
    <citation type="submission" date="2013-03" db="EMBL/GenBank/DDBJ databases">
        <title>Genome Sequence of the Profundibacterium mesophilum strain KAUST100406-0324T from Red Sea, a novel genus in the family Rhodobacteraceae.</title>
        <authorList>
            <person name="Essack M."/>
            <person name="Alam I."/>
            <person name="Lafi F."/>
            <person name="Alawi W."/>
            <person name="Kamanu F."/>
            <person name="Al-Suwailem A."/>
            <person name="Lee O.O."/>
            <person name="Xu Y."/>
            <person name="Bajic V."/>
            <person name="Qian P.-Y."/>
            <person name="Archer J."/>
        </authorList>
    </citation>
    <scope>NUCLEOTIDE SEQUENCE</scope>
    <source>
        <strain evidence="2">KAUST100406-0324</strain>
    </source>
</reference>
<dbReference type="AlphaFoldDB" id="A0A921NYF5"/>
<evidence type="ECO:0000256" key="1">
    <source>
        <dbReference type="SAM" id="MobiDB-lite"/>
    </source>
</evidence>